<dbReference type="EMBL" id="JAUHHV010000001">
    <property type="protein sequence ID" value="KAK1438729.1"/>
    <property type="molecule type" value="Genomic_DNA"/>
</dbReference>
<name>A0AAD8LDC8_TARER</name>
<protein>
    <submittedName>
        <fullName evidence="1">Uncharacterized protein</fullName>
    </submittedName>
</protein>
<evidence type="ECO:0000313" key="1">
    <source>
        <dbReference type="EMBL" id="KAK1438729.1"/>
    </source>
</evidence>
<organism evidence="1 2">
    <name type="scientific">Tagetes erecta</name>
    <name type="common">African marigold</name>
    <dbReference type="NCBI Taxonomy" id="13708"/>
    <lineage>
        <taxon>Eukaryota</taxon>
        <taxon>Viridiplantae</taxon>
        <taxon>Streptophyta</taxon>
        <taxon>Embryophyta</taxon>
        <taxon>Tracheophyta</taxon>
        <taxon>Spermatophyta</taxon>
        <taxon>Magnoliopsida</taxon>
        <taxon>eudicotyledons</taxon>
        <taxon>Gunneridae</taxon>
        <taxon>Pentapetalae</taxon>
        <taxon>asterids</taxon>
        <taxon>campanulids</taxon>
        <taxon>Asterales</taxon>
        <taxon>Asteraceae</taxon>
        <taxon>Asteroideae</taxon>
        <taxon>Heliantheae alliance</taxon>
        <taxon>Tageteae</taxon>
        <taxon>Tagetes</taxon>
    </lineage>
</organism>
<gene>
    <name evidence="1" type="ORF">QVD17_04539</name>
</gene>
<dbReference type="AlphaFoldDB" id="A0AAD8LDC8"/>
<proteinExistence type="predicted"/>
<reference evidence="1" key="1">
    <citation type="journal article" date="2023" name="bioRxiv">
        <title>Improved chromosome-level genome assembly for marigold (Tagetes erecta).</title>
        <authorList>
            <person name="Jiang F."/>
            <person name="Yuan L."/>
            <person name="Wang S."/>
            <person name="Wang H."/>
            <person name="Xu D."/>
            <person name="Wang A."/>
            <person name="Fan W."/>
        </authorList>
    </citation>
    <scope>NUCLEOTIDE SEQUENCE</scope>
    <source>
        <strain evidence="1">WSJ</strain>
        <tissue evidence="1">Leaf</tissue>
    </source>
</reference>
<comment type="caution">
    <text evidence="1">The sequence shown here is derived from an EMBL/GenBank/DDBJ whole genome shotgun (WGS) entry which is preliminary data.</text>
</comment>
<sequence>MTIDDIPNMYKEEIYPALYTYAPLHDKYSKQSGNKNIRAFMAANRHTSYIENWPEMYSKNGAIENAKTQKDWEKSQEEHTQLQNEVGDSSSVDKVVCLKGVVGETIQGNATNNRTTPDSQQV</sequence>
<dbReference type="Proteomes" id="UP001229421">
    <property type="component" value="Unassembled WGS sequence"/>
</dbReference>
<evidence type="ECO:0000313" key="2">
    <source>
        <dbReference type="Proteomes" id="UP001229421"/>
    </source>
</evidence>
<accession>A0AAD8LDC8</accession>
<keyword evidence="2" id="KW-1185">Reference proteome</keyword>